<name>A0A367W5K8_9PROT</name>
<dbReference type="InterPro" id="IPR003719">
    <property type="entry name" value="Phenazine_PhzF-like"/>
</dbReference>
<comment type="caution">
    <text evidence="4">The sequence shown here is derived from an EMBL/GenBank/DDBJ whole genome shotgun (WGS) entry which is preliminary data.</text>
</comment>
<organism evidence="4 5">
    <name type="scientific">Thalassospira profundimaris</name>
    <dbReference type="NCBI Taxonomy" id="502049"/>
    <lineage>
        <taxon>Bacteria</taxon>
        <taxon>Pseudomonadati</taxon>
        <taxon>Pseudomonadota</taxon>
        <taxon>Alphaproteobacteria</taxon>
        <taxon>Rhodospirillales</taxon>
        <taxon>Thalassospiraceae</taxon>
        <taxon>Thalassospira</taxon>
    </lineage>
</organism>
<proteinExistence type="inferred from homology"/>
<evidence type="ECO:0000313" key="4">
    <source>
        <dbReference type="EMBL" id="RCK36728.1"/>
    </source>
</evidence>
<sequence length="278" mass="29702">MTTQTLPIYQIDAFTDLLFAGNPAAVVPLADWLSDDVLQKIAMENNLSETAFFVPCDAEDEADFHIRWFTPTVEVPLCGHATLASAFVIFNQLGFAGDLVKLASQSGILTAARDGDAIVLNFPKQPVKPNAIPDAVLTALGSVKPVASYVVASRDTDIVAVYDNASTVRDMEPDMSVLAKPQMMTGRGVIVTAPGDKTGLDMVSRFFVPAIGINEDPVTGYMHCVVAPYWAEKLGQADVVGYQASKRGGVVACKIDGDRVHLKGEAVLYLKGEISIPA</sequence>
<dbReference type="RefSeq" id="WP_114102599.1">
    <property type="nucleotide sequence ID" value="NZ_JPWF01000007.1"/>
</dbReference>
<keyword evidence="2 4" id="KW-0413">Isomerase</keyword>
<dbReference type="PIRSF" id="PIRSF016184">
    <property type="entry name" value="PhzC_PhzF"/>
    <property type="match status" value="1"/>
</dbReference>
<dbReference type="Proteomes" id="UP000253226">
    <property type="component" value="Unassembled WGS sequence"/>
</dbReference>
<accession>A0A367W5K8</accession>
<evidence type="ECO:0000256" key="2">
    <source>
        <dbReference type="ARBA" id="ARBA00023235"/>
    </source>
</evidence>
<reference evidence="4 5" key="1">
    <citation type="submission" date="2014-07" db="EMBL/GenBank/DDBJ databases">
        <title>Draft genome sequence of Thalassospira profundimaris 35.</title>
        <authorList>
            <person name="Lai Q."/>
            <person name="Shao Z."/>
        </authorList>
    </citation>
    <scope>NUCLEOTIDE SEQUENCE [LARGE SCALE GENOMIC DNA]</scope>
    <source>
        <strain evidence="4 5">35</strain>
    </source>
</reference>
<dbReference type="GO" id="GO:0016853">
    <property type="term" value="F:isomerase activity"/>
    <property type="evidence" value="ECO:0007669"/>
    <property type="project" value="UniProtKB-KW"/>
</dbReference>
<dbReference type="SUPFAM" id="SSF54506">
    <property type="entry name" value="Diaminopimelate epimerase-like"/>
    <property type="match status" value="1"/>
</dbReference>
<dbReference type="Pfam" id="PF02567">
    <property type="entry name" value="PhzC-PhzF"/>
    <property type="match status" value="1"/>
</dbReference>
<comment type="similarity">
    <text evidence="1">Belongs to the PhzF family.</text>
</comment>
<gene>
    <name evidence="4" type="ORF">TH19_12465</name>
</gene>
<dbReference type="GO" id="GO:0005737">
    <property type="term" value="C:cytoplasm"/>
    <property type="evidence" value="ECO:0007669"/>
    <property type="project" value="TreeGrafter"/>
</dbReference>
<dbReference type="Gene3D" id="3.10.310.10">
    <property type="entry name" value="Diaminopimelate Epimerase, Chain A, domain 1"/>
    <property type="match status" value="2"/>
</dbReference>
<dbReference type="PANTHER" id="PTHR13774:SF17">
    <property type="entry name" value="PHENAZINE BIOSYNTHESIS-LIKE DOMAIN-CONTAINING PROTEIN"/>
    <property type="match status" value="1"/>
</dbReference>
<dbReference type="OrthoDB" id="9788221at2"/>
<evidence type="ECO:0000313" key="5">
    <source>
        <dbReference type="Proteomes" id="UP000253226"/>
    </source>
</evidence>
<dbReference type="NCBIfam" id="TIGR00654">
    <property type="entry name" value="PhzF_family"/>
    <property type="match status" value="1"/>
</dbReference>
<protein>
    <submittedName>
        <fullName evidence="4">Isomerase</fullName>
    </submittedName>
</protein>
<evidence type="ECO:0000256" key="1">
    <source>
        <dbReference type="ARBA" id="ARBA00008270"/>
    </source>
</evidence>
<dbReference type="EMBL" id="JPWF01000007">
    <property type="protein sequence ID" value="RCK36728.1"/>
    <property type="molecule type" value="Genomic_DNA"/>
</dbReference>
<dbReference type="AlphaFoldDB" id="A0A367W5K8"/>
<feature type="active site" evidence="3">
    <location>
        <position position="49"/>
    </location>
</feature>
<dbReference type="PANTHER" id="PTHR13774">
    <property type="entry name" value="PHENAZINE BIOSYNTHESIS PROTEIN"/>
    <property type="match status" value="1"/>
</dbReference>
<evidence type="ECO:0000256" key="3">
    <source>
        <dbReference type="PIRSR" id="PIRSR016184-1"/>
    </source>
</evidence>